<dbReference type="AlphaFoldDB" id="A0A916SU34"/>
<accession>A0A916SU34</accession>
<name>A0A916SU34_9ACTN</name>
<proteinExistence type="predicted"/>
<sequence length="99" mass="10632">MLVISLLNATRNQRWARDGDGLPASRDIGSTVIDTGIPRRWHRSSVTRVIGEIMATDHNPRHVGVARLQLTGVRIVSLHTAPGAPGRGVLMFSGGDALT</sequence>
<protein>
    <submittedName>
        <fullName evidence="1">Uncharacterized protein</fullName>
    </submittedName>
</protein>
<dbReference type="Proteomes" id="UP000621454">
    <property type="component" value="Unassembled WGS sequence"/>
</dbReference>
<comment type="caution">
    <text evidence="1">The sequence shown here is derived from an EMBL/GenBank/DDBJ whole genome shotgun (WGS) entry which is preliminary data.</text>
</comment>
<keyword evidence="2" id="KW-1185">Reference proteome</keyword>
<reference evidence="1" key="2">
    <citation type="submission" date="2020-09" db="EMBL/GenBank/DDBJ databases">
        <authorList>
            <person name="Sun Q."/>
            <person name="Zhou Y."/>
        </authorList>
    </citation>
    <scope>NUCLEOTIDE SEQUENCE</scope>
    <source>
        <strain evidence="1">CGMCC 1.12827</strain>
    </source>
</reference>
<gene>
    <name evidence="1" type="ORF">GCM10011489_01110</name>
</gene>
<organism evidence="1 2">
    <name type="scientific">Gordonia jinhuaensis</name>
    <dbReference type="NCBI Taxonomy" id="1517702"/>
    <lineage>
        <taxon>Bacteria</taxon>
        <taxon>Bacillati</taxon>
        <taxon>Actinomycetota</taxon>
        <taxon>Actinomycetes</taxon>
        <taxon>Mycobacteriales</taxon>
        <taxon>Gordoniaceae</taxon>
        <taxon>Gordonia</taxon>
    </lineage>
</organism>
<dbReference type="EMBL" id="BMGC01000001">
    <property type="protein sequence ID" value="GGB16779.1"/>
    <property type="molecule type" value="Genomic_DNA"/>
</dbReference>
<evidence type="ECO:0000313" key="2">
    <source>
        <dbReference type="Proteomes" id="UP000621454"/>
    </source>
</evidence>
<reference evidence="1" key="1">
    <citation type="journal article" date="2014" name="Int. J. Syst. Evol. Microbiol.">
        <title>Complete genome sequence of Corynebacterium casei LMG S-19264T (=DSM 44701T), isolated from a smear-ripened cheese.</title>
        <authorList>
            <consortium name="US DOE Joint Genome Institute (JGI-PGF)"/>
            <person name="Walter F."/>
            <person name="Albersmeier A."/>
            <person name="Kalinowski J."/>
            <person name="Ruckert C."/>
        </authorList>
    </citation>
    <scope>NUCLEOTIDE SEQUENCE</scope>
    <source>
        <strain evidence="1">CGMCC 1.12827</strain>
    </source>
</reference>
<evidence type="ECO:0000313" key="1">
    <source>
        <dbReference type="EMBL" id="GGB16779.1"/>
    </source>
</evidence>